<evidence type="ECO:0000313" key="12">
    <source>
        <dbReference type="EMBL" id="CAD7222819.1"/>
    </source>
</evidence>
<dbReference type="PANTHER" id="PTHR19332:SF1">
    <property type="entry name" value="PEROXISOMAL MEMBRANE PROTEIN PEX13"/>
    <property type="match status" value="1"/>
</dbReference>
<evidence type="ECO:0000256" key="10">
    <source>
        <dbReference type="ARBA" id="ARBA00046271"/>
    </source>
</evidence>
<protein>
    <recommendedName>
        <fullName evidence="9">Peroxin-13</fullName>
    </recommendedName>
</protein>
<proteinExistence type="inferred from homology"/>
<evidence type="ECO:0000256" key="4">
    <source>
        <dbReference type="ARBA" id="ARBA00022927"/>
    </source>
</evidence>
<feature type="domain" description="Peroxin 13 N-terminal" evidence="11">
    <location>
        <begin position="94"/>
        <end position="237"/>
    </location>
</feature>
<evidence type="ECO:0000256" key="8">
    <source>
        <dbReference type="ARBA" id="ARBA00023140"/>
    </source>
</evidence>
<keyword evidence="4" id="KW-0653">Protein transport</keyword>
<gene>
    <name evidence="12" type="ORF">CTOB1V02_LOCUS816</name>
</gene>
<dbReference type="InterPro" id="IPR035463">
    <property type="entry name" value="Pex13"/>
</dbReference>
<evidence type="ECO:0000256" key="5">
    <source>
        <dbReference type="ARBA" id="ARBA00022989"/>
    </source>
</evidence>
<dbReference type="GO" id="GO:0016560">
    <property type="term" value="P:protein import into peroxisome matrix, docking"/>
    <property type="evidence" value="ECO:0007669"/>
    <property type="project" value="InterPro"/>
</dbReference>
<keyword evidence="6" id="KW-0811">Translocation</keyword>
<dbReference type="EMBL" id="OB660107">
    <property type="protein sequence ID" value="CAD7222819.1"/>
    <property type="molecule type" value="Genomic_DNA"/>
</dbReference>
<comment type="subcellular location">
    <subcellularLocation>
        <location evidence="10">Peroxisome membrane</location>
    </subcellularLocation>
</comment>
<keyword evidence="3" id="KW-0812">Transmembrane</keyword>
<evidence type="ECO:0000256" key="9">
    <source>
        <dbReference type="ARBA" id="ARBA00029693"/>
    </source>
</evidence>
<organism evidence="12">
    <name type="scientific">Cyprideis torosa</name>
    <dbReference type="NCBI Taxonomy" id="163714"/>
    <lineage>
        <taxon>Eukaryota</taxon>
        <taxon>Metazoa</taxon>
        <taxon>Ecdysozoa</taxon>
        <taxon>Arthropoda</taxon>
        <taxon>Crustacea</taxon>
        <taxon>Oligostraca</taxon>
        <taxon>Ostracoda</taxon>
        <taxon>Podocopa</taxon>
        <taxon>Podocopida</taxon>
        <taxon>Cytherocopina</taxon>
        <taxon>Cytheroidea</taxon>
        <taxon>Cytherideidae</taxon>
        <taxon>Cyprideis</taxon>
    </lineage>
</organism>
<keyword evidence="7" id="KW-0472">Membrane</keyword>
<evidence type="ECO:0000256" key="2">
    <source>
        <dbReference type="ARBA" id="ARBA00022448"/>
    </source>
</evidence>
<evidence type="ECO:0000256" key="7">
    <source>
        <dbReference type="ARBA" id="ARBA00023136"/>
    </source>
</evidence>
<accession>A0A7R8W119</accession>
<dbReference type="PANTHER" id="PTHR19332">
    <property type="entry name" value="PEROXISOMAL MEMBRANE PROTEIN PEX13"/>
    <property type="match status" value="1"/>
</dbReference>
<evidence type="ECO:0000256" key="6">
    <source>
        <dbReference type="ARBA" id="ARBA00023010"/>
    </source>
</evidence>
<dbReference type="InterPro" id="IPR007223">
    <property type="entry name" value="Peroxin-13_N"/>
</dbReference>
<name>A0A7R8W119_9CRUS</name>
<evidence type="ECO:0000259" key="11">
    <source>
        <dbReference type="Pfam" id="PF04088"/>
    </source>
</evidence>
<sequence>MDPGSASGFRSSAGPDYGMVVPGTSSGNLGPSSASSISPYMQMSDLKARSPPQQHFVGYGGNAGYGMGYPGGMSPFYSSYPGVGVGGFSPLGGFFQDAQDSFSRSIHPVLSLVDAINSIASVINSTFGAISYSFQALLQTAHHLQHLKGQLSGSYVPLINTVKYWLQKIAFILGLTSVKPEEGGRRSWEQAFQAAHGKDGSVVTFSEVDIKGAQSPWPPVVLIGSVIGFLLLITKILKALSGPAPSKGLSLEWAAGKEDHFIGLGTRDFTPSPAQAQATGMGQMIAVKKGAPLVIAPRQKQTSMRGWLLAANGSEVGIIPMDAVQVTSFEKVSHGAASNSEPDAGSTEEKC</sequence>
<keyword evidence="2" id="KW-0813">Transport</keyword>
<evidence type="ECO:0000256" key="3">
    <source>
        <dbReference type="ARBA" id="ARBA00022692"/>
    </source>
</evidence>
<dbReference type="Pfam" id="PF04088">
    <property type="entry name" value="Peroxin-13_N"/>
    <property type="match status" value="1"/>
</dbReference>
<keyword evidence="5" id="KW-1133">Transmembrane helix</keyword>
<dbReference type="GO" id="GO:1990429">
    <property type="term" value="C:peroxisomal importomer complex"/>
    <property type="evidence" value="ECO:0007669"/>
    <property type="project" value="TreeGrafter"/>
</dbReference>
<dbReference type="OrthoDB" id="10037838at2759"/>
<reference evidence="12" key="1">
    <citation type="submission" date="2020-11" db="EMBL/GenBank/DDBJ databases">
        <authorList>
            <person name="Tran Van P."/>
        </authorList>
    </citation>
    <scope>NUCLEOTIDE SEQUENCE</scope>
</reference>
<dbReference type="GO" id="GO:0005778">
    <property type="term" value="C:peroxisomal membrane"/>
    <property type="evidence" value="ECO:0007669"/>
    <property type="project" value="UniProtKB-SubCell"/>
</dbReference>
<dbReference type="AlphaFoldDB" id="A0A7R8W119"/>
<keyword evidence="8" id="KW-0576">Peroxisome</keyword>
<evidence type="ECO:0000256" key="1">
    <source>
        <dbReference type="ARBA" id="ARBA00006033"/>
    </source>
</evidence>
<comment type="similarity">
    <text evidence="1">Belongs to the peroxin-13 family.</text>
</comment>